<dbReference type="InterPro" id="IPR017800">
    <property type="entry name" value="ADOP"/>
</dbReference>
<dbReference type="InterPro" id="IPR003838">
    <property type="entry name" value="ABC3_permease_C"/>
</dbReference>
<gene>
    <name evidence="10" type="ordered locus">AciPR4_2186</name>
</gene>
<evidence type="ECO:0000256" key="7">
    <source>
        <dbReference type="SAM" id="Phobius"/>
    </source>
</evidence>
<reference evidence="10 11" key="1">
    <citation type="journal article" date="2012" name="Stand. Genomic Sci.">
        <title>Complete genome sequence of Terriglobus saanensis type strain SP1PR4(T), an Acidobacteria from tundra soil.</title>
        <authorList>
            <person name="Rawat S.R."/>
            <person name="Mannisto M.K."/>
            <person name="Starovoytov V."/>
            <person name="Goodwin L."/>
            <person name="Nolan M."/>
            <person name="Hauser L."/>
            <person name="Land M."/>
            <person name="Davenport K.W."/>
            <person name="Woyke T."/>
            <person name="Haggblom M.M."/>
        </authorList>
    </citation>
    <scope>NUCLEOTIDE SEQUENCE</scope>
    <source>
        <strain evidence="11">ATCC BAA-1853 / DSM 23119 / SP1PR4</strain>
    </source>
</reference>
<evidence type="ECO:0000256" key="3">
    <source>
        <dbReference type="ARBA" id="ARBA00022692"/>
    </source>
</evidence>
<evidence type="ECO:0000256" key="2">
    <source>
        <dbReference type="ARBA" id="ARBA00022475"/>
    </source>
</evidence>
<evidence type="ECO:0000256" key="6">
    <source>
        <dbReference type="ARBA" id="ARBA00038076"/>
    </source>
</evidence>
<dbReference type="InterPro" id="IPR025857">
    <property type="entry name" value="MacB_PCD"/>
</dbReference>
<feature type="transmembrane region" description="Helical" evidence="7">
    <location>
        <begin position="844"/>
        <end position="864"/>
    </location>
</feature>
<feature type="transmembrane region" description="Helical" evidence="7">
    <location>
        <begin position="344"/>
        <end position="369"/>
    </location>
</feature>
<dbReference type="InterPro" id="IPR050250">
    <property type="entry name" value="Macrolide_Exporter_MacB"/>
</dbReference>
<dbReference type="STRING" id="401053.AciPR4_2186"/>
<feature type="domain" description="MacB-like periplasmic core" evidence="9">
    <location>
        <begin position="100"/>
        <end position="310"/>
    </location>
</feature>
<sequence>MGKISQFFKKVLVFVRRDKFHRDLEEEMAFHREMAEEDLVGHGAGSGEAHYAAKRVFGNETRLREQSHEVMGFRMESVLHDLRFALRQLRRSPGFACTAIGVLTLGVAASVTIFSFVDAALMKPLPYKDSSRLVAVYEKASFCPLCNISYPDYLDFKKQNKVFSALDAWAYSRYLWKSSTGVESMQGARVASGFFHTLGVSPALGRDFTEADDTPAASRTVLLSYDTWQRRFGGRREVLGQTVTLDDTAYSVIGVLPREFHFAPRGNASFWTPLHHPTGCEKRRSCHNLFAAGRLKEGVSVATALAEMQTIAGQLERQYPDSNLGQGAAVIALSDAIVGDVRPILLVLLGGAGLLLLIACVNVASLLLVRAENRRREMAVRGALGASPGRLVRQFVTEGLVLVTASMTLGVVSAYGLSRLLLKLIPAEMLGGMPYLQGAGIGPHVLMFAALIAVIAATIFSVTPLIRLSLSDLRGDLGEGGRGAAGTMWKRFGSNLVAVELAIAVVLLVGAGLLSKSFYRLLHVEMNFQPDHLATLSVAAPNANYGKDEQMITLSDRVVGRIARLPGVISVGHTNLLPVSCNCNTTWFRVLGHPFHGEHNDAPERGVTTEYFKTIQARLMRGRFFTETDDASKPQVMVINQTLAKQFFPGEDPIDKMIGNTDLAPKSMRKIVGVVDDIREGTLEQEIRPAIYIPFKQEPDTDFSLVARTAQDPSALLPEMVAAIREIDPNLAVINGTTMSQRIGDSQTAYLHRSSAWMVGAFASLALLMGVVGLYGVIAYSVSQRTREIGVRIALGAPRGSVYRMILGEAGMLTVIGIAGGLASSIAVARLMRKLLFGVQAWDVATLLAVAVALGVSAMVASYLPARRAASVNPVEALRAE</sequence>
<dbReference type="EMBL" id="CP002467">
    <property type="protein sequence ID" value="ADV82988.1"/>
    <property type="molecule type" value="Genomic_DNA"/>
</dbReference>
<dbReference type="Pfam" id="PF02687">
    <property type="entry name" value="FtsX"/>
    <property type="match status" value="2"/>
</dbReference>
<feature type="transmembrane region" description="Helical" evidence="7">
    <location>
        <begin position="756"/>
        <end position="782"/>
    </location>
</feature>
<feature type="transmembrane region" description="Helical" evidence="7">
    <location>
        <begin position="400"/>
        <end position="421"/>
    </location>
</feature>
<dbReference type="HOGENOM" id="CLU_009433_1_0_0"/>
<proteinExistence type="inferred from homology"/>
<organism evidence="10 11">
    <name type="scientific">Terriglobus saanensis (strain ATCC BAA-1853 / DSM 23119 / SP1PR4)</name>
    <dbReference type="NCBI Taxonomy" id="401053"/>
    <lineage>
        <taxon>Bacteria</taxon>
        <taxon>Pseudomonadati</taxon>
        <taxon>Acidobacteriota</taxon>
        <taxon>Terriglobia</taxon>
        <taxon>Terriglobales</taxon>
        <taxon>Acidobacteriaceae</taxon>
        <taxon>Terriglobus</taxon>
    </lineage>
</organism>
<protein>
    <submittedName>
        <fullName evidence="10">Permease</fullName>
    </submittedName>
</protein>
<dbReference type="Proteomes" id="UP000006844">
    <property type="component" value="Chromosome"/>
</dbReference>
<dbReference type="NCBIfam" id="NF038403">
    <property type="entry name" value="perm_prefix_1"/>
    <property type="match status" value="1"/>
</dbReference>
<keyword evidence="3 7" id="KW-0812">Transmembrane</keyword>
<feature type="domain" description="ABC3 transporter permease C-terminal" evidence="8">
    <location>
        <begin position="761"/>
        <end position="874"/>
    </location>
</feature>
<keyword evidence="11" id="KW-1185">Reference proteome</keyword>
<evidence type="ECO:0000256" key="4">
    <source>
        <dbReference type="ARBA" id="ARBA00022989"/>
    </source>
</evidence>
<evidence type="ECO:0000313" key="11">
    <source>
        <dbReference type="Proteomes" id="UP000006844"/>
    </source>
</evidence>
<feature type="transmembrane region" description="Helical" evidence="7">
    <location>
        <begin position="441"/>
        <end position="466"/>
    </location>
</feature>
<dbReference type="RefSeq" id="WP_013568721.1">
    <property type="nucleotide sequence ID" value="NC_014963.1"/>
</dbReference>
<dbReference type="GO" id="GO:0022857">
    <property type="term" value="F:transmembrane transporter activity"/>
    <property type="evidence" value="ECO:0007669"/>
    <property type="project" value="TreeGrafter"/>
</dbReference>
<dbReference type="OrthoDB" id="103171at2"/>
<keyword evidence="5 7" id="KW-0472">Membrane</keyword>
<dbReference type="Pfam" id="PF12704">
    <property type="entry name" value="MacB_PCD"/>
    <property type="match status" value="2"/>
</dbReference>
<keyword evidence="2" id="KW-1003">Cell membrane</keyword>
<feature type="domain" description="MacB-like periplasmic core" evidence="9">
    <location>
        <begin position="501"/>
        <end position="701"/>
    </location>
</feature>
<feature type="transmembrane region" description="Helical" evidence="7">
    <location>
        <begin position="93"/>
        <end position="117"/>
    </location>
</feature>
<dbReference type="AlphaFoldDB" id="E8V8K9"/>
<dbReference type="InterPro" id="IPR047928">
    <property type="entry name" value="Perm_prefix_1"/>
</dbReference>
<feature type="transmembrane region" description="Helical" evidence="7">
    <location>
        <begin position="802"/>
        <end position="832"/>
    </location>
</feature>
<evidence type="ECO:0000256" key="1">
    <source>
        <dbReference type="ARBA" id="ARBA00004651"/>
    </source>
</evidence>
<keyword evidence="4 7" id="KW-1133">Transmembrane helix</keyword>
<evidence type="ECO:0000259" key="9">
    <source>
        <dbReference type="Pfam" id="PF12704"/>
    </source>
</evidence>
<accession>E8V8K9</accession>
<feature type="transmembrane region" description="Helical" evidence="7">
    <location>
        <begin position="492"/>
        <end position="514"/>
    </location>
</feature>
<name>E8V8K9_TERSS</name>
<dbReference type="PANTHER" id="PTHR30572:SF4">
    <property type="entry name" value="ABC TRANSPORTER PERMEASE YTRF"/>
    <property type="match status" value="1"/>
</dbReference>
<dbReference type="GO" id="GO:0005886">
    <property type="term" value="C:plasma membrane"/>
    <property type="evidence" value="ECO:0007669"/>
    <property type="project" value="UniProtKB-SubCell"/>
</dbReference>
<dbReference type="NCBIfam" id="TIGR03434">
    <property type="entry name" value="ADOP"/>
    <property type="match status" value="1"/>
</dbReference>
<comment type="similarity">
    <text evidence="6">Belongs to the ABC-4 integral membrane protein family.</text>
</comment>
<dbReference type="PANTHER" id="PTHR30572">
    <property type="entry name" value="MEMBRANE COMPONENT OF TRANSPORTER-RELATED"/>
    <property type="match status" value="1"/>
</dbReference>
<evidence type="ECO:0000259" key="8">
    <source>
        <dbReference type="Pfam" id="PF02687"/>
    </source>
</evidence>
<comment type="subcellular location">
    <subcellularLocation>
        <location evidence="1">Cell membrane</location>
        <topology evidence="1">Multi-pass membrane protein</topology>
    </subcellularLocation>
</comment>
<dbReference type="eggNOG" id="COG0577">
    <property type="taxonomic scope" value="Bacteria"/>
</dbReference>
<evidence type="ECO:0000256" key="5">
    <source>
        <dbReference type="ARBA" id="ARBA00023136"/>
    </source>
</evidence>
<evidence type="ECO:0000313" key="10">
    <source>
        <dbReference type="EMBL" id="ADV82988.1"/>
    </source>
</evidence>
<feature type="domain" description="ABC3 transporter permease C-terminal" evidence="8">
    <location>
        <begin position="352"/>
        <end position="468"/>
    </location>
</feature>
<dbReference type="KEGG" id="tsa:AciPR4_2186"/>